<keyword evidence="2" id="KW-1133">Transmembrane helix</keyword>
<dbReference type="KEGG" id="bgt:106068932"/>
<accession>A0A2C9LV76</accession>
<evidence type="ECO:0000313" key="6">
    <source>
        <dbReference type="RefSeq" id="XP_013083888.1"/>
    </source>
</evidence>
<evidence type="ECO:0000313" key="4">
    <source>
        <dbReference type="Proteomes" id="UP000076420"/>
    </source>
</evidence>
<keyword evidence="2" id="KW-0812">Transmembrane</keyword>
<dbReference type="Proteomes" id="UP000076420">
    <property type="component" value="Unassembled WGS sequence"/>
</dbReference>
<protein>
    <submittedName>
        <fullName evidence="6">Uncharacterized protein LOC106068932</fullName>
    </submittedName>
</protein>
<dbReference type="VEuPathDB" id="VectorBase:BGLB035386"/>
<feature type="region of interest" description="Disordered" evidence="1">
    <location>
        <begin position="1"/>
        <end position="84"/>
    </location>
</feature>
<dbReference type="Proteomes" id="UP001165740">
    <property type="component" value="Chromosome 5"/>
</dbReference>
<name>A0A2C9LV76_BIOGL</name>
<feature type="transmembrane region" description="Helical" evidence="2">
    <location>
        <begin position="160"/>
        <end position="181"/>
    </location>
</feature>
<dbReference type="AlphaFoldDB" id="A0A2C9LV76"/>
<reference evidence="3" key="1">
    <citation type="submission" date="2020-05" db="UniProtKB">
        <authorList>
            <consortium name="EnsemblMetazoa"/>
        </authorList>
    </citation>
    <scope>IDENTIFICATION</scope>
    <source>
        <strain evidence="3">BB02</strain>
    </source>
</reference>
<evidence type="ECO:0000313" key="5">
    <source>
        <dbReference type="Proteomes" id="UP001165740"/>
    </source>
</evidence>
<keyword evidence="2" id="KW-0472">Membrane</keyword>
<sequence length="232" mass="26169">MKSRKYNEYTQPVKDSKPTATPEPNVEDRDDIYTNTQSPQETAPSIPLHAMKNTTANTNPKTKKTSLQAIQQESKESEGEGCYSSLDLSQKEEQDVYEPQLVIKSKDKLVQKMIPENVHKKMPESHKDVEQGKVHVESGQTEDKSLDKLMTFLRNNRKKIIVIIIIFCLTFMASLLGSLVAGSSLINSINIIVKSYFEKPIYSTTTVQPLVNETSTFNTYNETTLSTMGNEK</sequence>
<reference evidence="6" key="2">
    <citation type="submission" date="2025-04" db="UniProtKB">
        <authorList>
            <consortium name="RefSeq"/>
        </authorList>
    </citation>
    <scope>IDENTIFICATION</scope>
</reference>
<gene>
    <name evidence="3" type="primary">106068932</name>
    <name evidence="6" type="synonym">LOC106068932</name>
</gene>
<dbReference type="EnsemblMetazoa" id="BGLB035386-RA">
    <property type="protein sequence ID" value="BGLB035386-PA"/>
    <property type="gene ID" value="BGLB035386"/>
</dbReference>
<dbReference type="VEuPathDB" id="VectorBase:BGLAX_029390"/>
<dbReference type="RefSeq" id="XP_013083888.1">
    <property type="nucleotide sequence ID" value="XM_013228434.2"/>
</dbReference>
<organism evidence="3 4">
    <name type="scientific">Biomphalaria glabrata</name>
    <name type="common">Bloodfluke planorb</name>
    <name type="synonym">Freshwater snail</name>
    <dbReference type="NCBI Taxonomy" id="6526"/>
    <lineage>
        <taxon>Eukaryota</taxon>
        <taxon>Metazoa</taxon>
        <taxon>Spiralia</taxon>
        <taxon>Lophotrochozoa</taxon>
        <taxon>Mollusca</taxon>
        <taxon>Gastropoda</taxon>
        <taxon>Heterobranchia</taxon>
        <taxon>Euthyneura</taxon>
        <taxon>Panpulmonata</taxon>
        <taxon>Hygrophila</taxon>
        <taxon>Lymnaeoidea</taxon>
        <taxon>Planorbidae</taxon>
        <taxon>Biomphalaria</taxon>
    </lineage>
</organism>
<evidence type="ECO:0000256" key="2">
    <source>
        <dbReference type="SAM" id="Phobius"/>
    </source>
</evidence>
<evidence type="ECO:0000313" key="3">
    <source>
        <dbReference type="EnsemblMetazoa" id="BGLB035386-PB"/>
    </source>
</evidence>
<evidence type="ECO:0000256" key="1">
    <source>
        <dbReference type="SAM" id="MobiDB-lite"/>
    </source>
</evidence>
<dbReference type="GeneID" id="106068932"/>
<dbReference type="EnsemblMetazoa" id="BGLB035386-RB">
    <property type="protein sequence ID" value="BGLB035386-PB"/>
    <property type="gene ID" value="BGLB035386"/>
</dbReference>
<proteinExistence type="predicted"/>
<keyword evidence="5" id="KW-1185">Reference proteome</keyword>
<feature type="compositionally biased region" description="Polar residues" evidence="1">
    <location>
        <begin position="33"/>
        <end position="43"/>
    </location>
</feature>